<dbReference type="NCBIfam" id="TIGR01092">
    <property type="entry name" value="P5CS"/>
    <property type="match status" value="1"/>
</dbReference>
<keyword evidence="4" id="KW-0547">Nucleotide-binding</keyword>
<reference evidence="8" key="1">
    <citation type="submission" date="2012-11" db="EMBL/GenBank/DDBJ databases">
        <title>Molecular Cloning, Sequence Analysis, and Expression of the Delta1-pyrroline-5-carboxylate synthetase Gene (P5CS) in Mulberry.</title>
        <authorList>
            <person name="Wei T."/>
        </authorList>
    </citation>
    <scope>NUCLEOTIDE SEQUENCE</scope>
</reference>
<dbReference type="InterPro" id="IPR001057">
    <property type="entry name" value="Glu/AcGlu_kinase"/>
</dbReference>
<evidence type="ECO:0000256" key="2">
    <source>
        <dbReference type="ARBA" id="ARBA00022650"/>
    </source>
</evidence>
<dbReference type="SUPFAM" id="SSF53633">
    <property type="entry name" value="Carbamate kinase-like"/>
    <property type="match status" value="1"/>
</dbReference>
<dbReference type="PANTHER" id="PTHR11063:SF8">
    <property type="entry name" value="DELTA-1-PYRROLINE-5-CARBOXYLATE SYNTHASE"/>
    <property type="match status" value="1"/>
</dbReference>
<dbReference type="InterPro" id="IPR005715">
    <property type="entry name" value="Glu_5kinase/COase_Synthase"/>
</dbReference>
<protein>
    <submittedName>
        <fullName evidence="8">Delta-1-pyrroline-5-carboxylate synthetase</fullName>
    </submittedName>
</protein>
<evidence type="ECO:0000256" key="6">
    <source>
        <dbReference type="ARBA" id="ARBA00022840"/>
    </source>
</evidence>
<dbReference type="InterPro" id="IPR036393">
    <property type="entry name" value="AceGlu_kinase-like_sf"/>
</dbReference>
<dbReference type="FunFam" id="3.40.1160.10:FF:000013">
    <property type="entry name" value="Delta-1-pyrroline-5-carboxylate synthase"/>
    <property type="match status" value="1"/>
</dbReference>
<evidence type="ECO:0000259" key="7">
    <source>
        <dbReference type="Pfam" id="PF00696"/>
    </source>
</evidence>
<proteinExistence type="evidence at transcript level"/>
<dbReference type="InterPro" id="IPR001048">
    <property type="entry name" value="Asp/Glu/Uridylate_kinase"/>
</dbReference>
<feature type="domain" description="Aspartate/glutamate/uridylate kinase" evidence="7">
    <location>
        <begin position="15"/>
        <end position="260"/>
    </location>
</feature>
<keyword evidence="3" id="KW-0808">Transferase</keyword>
<dbReference type="InterPro" id="IPR016161">
    <property type="entry name" value="Ald_DH/histidinol_DH"/>
</dbReference>
<dbReference type="Gene3D" id="3.40.1160.10">
    <property type="entry name" value="Acetylglutamate kinase-like"/>
    <property type="match status" value="1"/>
</dbReference>
<dbReference type="GO" id="GO:0004349">
    <property type="term" value="F:glutamate 5-kinase activity"/>
    <property type="evidence" value="ECO:0007669"/>
    <property type="project" value="InterPro"/>
</dbReference>
<dbReference type="Gene3D" id="3.40.605.10">
    <property type="entry name" value="Aldehyde Dehydrogenase, Chain A, domain 1"/>
    <property type="match status" value="1"/>
</dbReference>
<dbReference type="InterPro" id="IPR016162">
    <property type="entry name" value="Ald_DH_N"/>
</dbReference>
<dbReference type="GO" id="GO:0009084">
    <property type="term" value="P:glutamine family amino acid biosynthetic process"/>
    <property type="evidence" value="ECO:0007669"/>
    <property type="project" value="UniProtKB-ARBA"/>
</dbReference>
<keyword evidence="2" id="KW-0641">Proline biosynthesis</keyword>
<evidence type="ECO:0000256" key="3">
    <source>
        <dbReference type="ARBA" id="ARBA00022679"/>
    </source>
</evidence>
<dbReference type="GO" id="GO:0005524">
    <property type="term" value="F:ATP binding"/>
    <property type="evidence" value="ECO:0007669"/>
    <property type="project" value="UniProtKB-KW"/>
</dbReference>
<dbReference type="PRINTS" id="PR00474">
    <property type="entry name" value="GLU5KINASE"/>
</dbReference>
<dbReference type="EMBL" id="KC202259">
    <property type="protein sequence ID" value="AGE00987.1"/>
    <property type="molecule type" value="mRNA"/>
</dbReference>
<dbReference type="Pfam" id="PF00696">
    <property type="entry name" value="AA_kinase"/>
    <property type="match status" value="1"/>
</dbReference>
<evidence type="ECO:0000256" key="4">
    <source>
        <dbReference type="ARBA" id="ARBA00022741"/>
    </source>
</evidence>
<evidence type="ECO:0000256" key="1">
    <source>
        <dbReference type="ARBA" id="ARBA00022605"/>
    </source>
</evidence>
<organism evidence="8">
    <name type="scientific">Morus alba</name>
    <name type="common">White mulberry</name>
    <dbReference type="NCBI Taxonomy" id="3498"/>
    <lineage>
        <taxon>Eukaryota</taxon>
        <taxon>Viridiplantae</taxon>
        <taxon>Streptophyta</taxon>
        <taxon>Embryophyta</taxon>
        <taxon>Tracheophyta</taxon>
        <taxon>Spermatophyta</taxon>
        <taxon>Magnoliopsida</taxon>
        <taxon>eudicotyledons</taxon>
        <taxon>Gunneridae</taxon>
        <taxon>Pentapetalae</taxon>
        <taxon>rosids</taxon>
        <taxon>fabids</taxon>
        <taxon>Rosales</taxon>
        <taxon>Moraceae</taxon>
        <taxon>Moreae</taxon>
        <taxon>Morus</taxon>
    </lineage>
</organism>
<dbReference type="GO" id="GO:0004350">
    <property type="term" value="F:glutamate-5-semialdehyde dehydrogenase activity"/>
    <property type="evidence" value="ECO:0007669"/>
    <property type="project" value="TreeGrafter"/>
</dbReference>
<keyword evidence="1" id="KW-0028">Amino-acid biosynthesis</keyword>
<dbReference type="InterPro" id="IPR019797">
    <property type="entry name" value="Glutamate_5-kinase_CS"/>
</dbReference>
<dbReference type="NCBIfam" id="TIGR01027">
    <property type="entry name" value="proB"/>
    <property type="match status" value="1"/>
</dbReference>
<evidence type="ECO:0000256" key="5">
    <source>
        <dbReference type="ARBA" id="ARBA00022777"/>
    </source>
</evidence>
<sequence>MSDMDRSRAFLKDVKRLIIKVGTAVVTRNDGRLALGRLGALCEQIKELNSLGYEVILVTSGAVGLGRQRLRYRKLINSSFADLQKPQVEIDGKACAAVGQNSLMALYDTLFIQLDVTSAQLLVTDNDFRDKEFRKQLSETVTSLLSLKVVPILNENDAVSTRKAPYEDSSGIFWDNDSLSALLALELKADLLVPLSDVEGLYSGPPSDPNSKLIHTYIKEKHQCEITFGDKSRVGRGGMTAKVKAAVNAAYAGIPVVITSGYAPENIIKVLQGQRIGTLFHQDAHLLAPVNEVDVRQMAVAARESSRRLQALSSQDRKKILLDVADALEANEKLISAENEADVAAAQLAGYEKPLVARLALKPGKIKSLANSIRVLANMEDPIGRLLKRTEIADGLILEKTSSPLGVLLIVFESRPDALVQIASLAIRSGNGLLLKGGKEAKRSNAILHKVITEAIPETVGGKLIGLVTTREEIPDLLKLDDVIDLAEYSRGTFISS</sequence>
<dbReference type="InterPro" id="IPR005766">
    <property type="entry name" value="P5_carboxy_syn"/>
</dbReference>
<dbReference type="GO" id="GO:0005737">
    <property type="term" value="C:cytoplasm"/>
    <property type="evidence" value="ECO:0007669"/>
    <property type="project" value="InterPro"/>
</dbReference>
<name>L7YHV5_MORAL</name>
<keyword evidence="6" id="KW-0067">ATP-binding</keyword>
<dbReference type="HAMAP" id="MF_00456">
    <property type="entry name" value="ProB"/>
    <property type="match status" value="1"/>
</dbReference>
<dbReference type="FunFam" id="3.40.605.10:FF:000062">
    <property type="entry name" value="Delta-1-pyrroline-5-carboxylate synthase"/>
    <property type="match status" value="1"/>
</dbReference>
<dbReference type="AlphaFoldDB" id="L7YHV5"/>
<evidence type="ECO:0000313" key="8">
    <source>
        <dbReference type="EMBL" id="AGE00987.1"/>
    </source>
</evidence>
<dbReference type="SUPFAM" id="SSF53720">
    <property type="entry name" value="ALDH-like"/>
    <property type="match status" value="1"/>
</dbReference>
<dbReference type="PROSITE" id="PS00902">
    <property type="entry name" value="GLUTAMATE_5_KINASE"/>
    <property type="match status" value="1"/>
</dbReference>
<dbReference type="PANTHER" id="PTHR11063">
    <property type="entry name" value="GLUTAMATE SEMIALDEHYDE DEHYDROGENASE"/>
    <property type="match status" value="1"/>
</dbReference>
<gene>
    <name evidence="8" type="primary">P5CS</name>
</gene>
<keyword evidence="5" id="KW-0418">Kinase</keyword>
<accession>L7YHV5</accession>